<feature type="transmembrane region" description="Helical" evidence="2">
    <location>
        <begin position="102"/>
        <end position="126"/>
    </location>
</feature>
<gene>
    <name evidence="3" type="ORF">RIMI_LOCUS6677782</name>
</gene>
<proteinExistence type="predicted"/>
<evidence type="ECO:0000313" key="3">
    <source>
        <dbReference type="EMBL" id="CAJ0936207.1"/>
    </source>
</evidence>
<dbReference type="Proteomes" id="UP001176940">
    <property type="component" value="Unassembled WGS sequence"/>
</dbReference>
<protein>
    <submittedName>
        <fullName evidence="3">Uncharacterized protein</fullName>
    </submittedName>
</protein>
<reference evidence="3" key="1">
    <citation type="submission" date="2023-07" db="EMBL/GenBank/DDBJ databases">
        <authorList>
            <person name="Stuckert A."/>
        </authorList>
    </citation>
    <scope>NUCLEOTIDE SEQUENCE</scope>
</reference>
<feature type="transmembrane region" description="Helical" evidence="2">
    <location>
        <begin position="210"/>
        <end position="228"/>
    </location>
</feature>
<keyword evidence="2" id="KW-0472">Membrane</keyword>
<comment type="caution">
    <text evidence="3">The sequence shown here is derived from an EMBL/GenBank/DDBJ whole genome shotgun (WGS) entry which is preliminary data.</text>
</comment>
<sequence length="246" mass="27155">MRPPFWKLAAPREKTDGTPAGSTSFNAPHDPVCLGSCCLALAAPGTEVGASPNEMQKPKDLAKIIRSNIDLAGAPLLALILLGLEKLMETEFVCPNIKWLQILYSLTFIIGTTAILCVFVCSCWCCNRCGTRSIVIDIEQGPCTFQDCKKCECCGIKCCSCFSEDWYKVVMRFRVPIFWILILITDGRYINCLFESNVITTTWKQHILQIIQMVGLGSIIIFAIVVLCKCQKTAAAAEDQELKVTG</sequence>
<keyword evidence="4" id="KW-1185">Reference proteome</keyword>
<evidence type="ECO:0000313" key="4">
    <source>
        <dbReference type="Proteomes" id="UP001176940"/>
    </source>
</evidence>
<feature type="transmembrane region" description="Helical" evidence="2">
    <location>
        <begin position="173"/>
        <end position="190"/>
    </location>
</feature>
<feature type="transmembrane region" description="Helical" evidence="2">
    <location>
        <begin position="64"/>
        <end position="82"/>
    </location>
</feature>
<accession>A0ABN9LBK9</accession>
<keyword evidence="2" id="KW-1133">Transmembrane helix</keyword>
<name>A0ABN9LBK9_9NEOB</name>
<dbReference type="EMBL" id="CAUEEQ010012202">
    <property type="protein sequence ID" value="CAJ0936207.1"/>
    <property type="molecule type" value="Genomic_DNA"/>
</dbReference>
<evidence type="ECO:0000256" key="2">
    <source>
        <dbReference type="SAM" id="Phobius"/>
    </source>
</evidence>
<feature type="region of interest" description="Disordered" evidence="1">
    <location>
        <begin position="1"/>
        <end position="21"/>
    </location>
</feature>
<keyword evidence="2" id="KW-0812">Transmembrane</keyword>
<organism evidence="3 4">
    <name type="scientific">Ranitomeya imitator</name>
    <name type="common">mimic poison frog</name>
    <dbReference type="NCBI Taxonomy" id="111125"/>
    <lineage>
        <taxon>Eukaryota</taxon>
        <taxon>Metazoa</taxon>
        <taxon>Chordata</taxon>
        <taxon>Craniata</taxon>
        <taxon>Vertebrata</taxon>
        <taxon>Euteleostomi</taxon>
        <taxon>Amphibia</taxon>
        <taxon>Batrachia</taxon>
        <taxon>Anura</taxon>
        <taxon>Neobatrachia</taxon>
        <taxon>Hyloidea</taxon>
        <taxon>Dendrobatidae</taxon>
        <taxon>Dendrobatinae</taxon>
        <taxon>Ranitomeya</taxon>
    </lineage>
</organism>
<evidence type="ECO:0000256" key="1">
    <source>
        <dbReference type="SAM" id="MobiDB-lite"/>
    </source>
</evidence>